<dbReference type="RefSeq" id="WP_231636516.1">
    <property type="nucleotide sequence ID" value="NZ_CP159837.1"/>
</dbReference>
<evidence type="ECO:0008006" key="2">
    <source>
        <dbReference type="Google" id="ProtNLM"/>
    </source>
</evidence>
<dbReference type="AlphaFoldDB" id="A0AAU8JC31"/>
<accession>A0AAU8JC31</accession>
<dbReference type="EMBL" id="CP159837">
    <property type="protein sequence ID" value="XCM36068.1"/>
    <property type="molecule type" value="Genomic_DNA"/>
</dbReference>
<name>A0AAU8JC31_9CYAN</name>
<protein>
    <recommendedName>
        <fullName evidence="2">ATPase</fullName>
    </recommendedName>
</protein>
<proteinExistence type="predicted"/>
<sequence>MGGLAAAATEILTNKGLKDEDKWGKLIQIYSGNPSWLNIVAATIEDLFNRSVDRFLSYPTLFLGDLEPILEEYYQRLSEPEKIVIQWLANQKAVDISQKPGVGAIHESPLPLSDADFIKAIKSLRKRGLIEKATDNESSLFDIPALVKNYVKNYS</sequence>
<reference evidence="1" key="1">
    <citation type="submission" date="2024-07" db="EMBL/GenBank/DDBJ databases">
        <authorList>
            <person name="Kim Y.J."/>
            <person name="Jeong J.Y."/>
        </authorList>
    </citation>
    <scope>NUCLEOTIDE SEQUENCE</scope>
    <source>
        <strain evidence="1">GIHE-MW2</strain>
    </source>
</reference>
<evidence type="ECO:0000313" key="1">
    <source>
        <dbReference type="EMBL" id="XCM36068.1"/>
    </source>
</evidence>
<organism evidence="1">
    <name type="scientific">Planktothricoides raciborskii GIHE-MW2</name>
    <dbReference type="NCBI Taxonomy" id="2792601"/>
    <lineage>
        <taxon>Bacteria</taxon>
        <taxon>Bacillati</taxon>
        <taxon>Cyanobacteriota</taxon>
        <taxon>Cyanophyceae</taxon>
        <taxon>Oscillatoriophycideae</taxon>
        <taxon>Oscillatoriales</taxon>
        <taxon>Oscillatoriaceae</taxon>
        <taxon>Planktothricoides</taxon>
    </lineage>
</organism>
<gene>
    <name evidence="1" type="ORF">ABWT76_004800</name>
</gene>